<evidence type="ECO:0000313" key="5">
    <source>
        <dbReference type="EMBL" id="KAA8998271.1"/>
    </source>
</evidence>
<dbReference type="SUPFAM" id="SSF53901">
    <property type="entry name" value="Thiolase-like"/>
    <property type="match status" value="1"/>
</dbReference>
<keyword evidence="2" id="KW-0012">Acyltransferase</keyword>
<name>A0ABQ6T0H5_9GAMM</name>
<organism evidence="5 6">
    <name type="scientific">Stenotrophomonas cyclobalanopsidis</name>
    <dbReference type="NCBI Taxonomy" id="2771362"/>
    <lineage>
        <taxon>Bacteria</taxon>
        <taxon>Pseudomonadati</taxon>
        <taxon>Pseudomonadota</taxon>
        <taxon>Gammaproteobacteria</taxon>
        <taxon>Lysobacterales</taxon>
        <taxon>Lysobacteraceae</taxon>
        <taxon>Stenotrophomonas</taxon>
    </lineage>
</organism>
<dbReference type="PANTHER" id="PTHR34069:SF2">
    <property type="entry name" value="BETA-KETOACYL-[ACYL-CARRIER-PROTEIN] SYNTHASE III"/>
    <property type="match status" value="1"/>
</dbReference>
<dbReference type="CDD" id="cd00830">
    <property type="entry name" value="KAS_III"/>
    <property type="match status" value="1"/>
</dbReference>
<keyword evidence="6" id="KW-1185">Reference proteome</keyword>
<proteinExistence type="predicted"/>
<keyword evidence="1" id="KW-0808">Transferase</keyword>
<dbReference type="Proteomes" id="UP000326367">
    <property type="component" value="Unassembled WGS sequence"/>
</dbReference>
<dbReference type="PANTHER" id="PTHR34069">
    <property type="entry name" value="3-OXOACYL-[ACYL-CARRIER-PROTEIN] SYNTHASE 3"/>
    <property type="match status" value="1"/>
</dbReference>
<evidence type="ECO:0000256" key="2">
    <source>
        <dbReference type="ARBA" id="ARBA00023315"/>
    </source>
</evidence>
<dbReference type="Pfam" id="PF08545">
    <property type="entry name" value="ACP_syn_III"/>
    <property type="match status" value="1"/>
</dbReference>
<dbReference type="InterPro" id="IPR016039">
    <property type="entry name" value="Thiolase-like"/>
</dbReference>
<dbReference type="InterPro" id="IPR013747">
    <property type="entry name" value="ACP_syn_III_C"/>
</dbReference>
<gene>
    <name evidence="5" type="ORF">FJU31_10345</name>
</gene>
<evidence type="ECO:0000259" key="4">
    <source>
        <dbReference type="Pfam" id="PF08545"/>
    </source>
</evidence>
<sequence length="339" mass="35716">MSQLPAPAALPLRIIASGACLPRLRVPSQHFDQRWNKPDGWVERHSGVASRGHAAADERASWMGAQAARQALQQAGLATTDIDCIISACGVMEQAIPCQAVLVQRALGLGDSGVPSFDVNATCLGFVVALEMAGSLLALGRYRRVLIVCSDIPSAGLDPDDPLTAPLFGDGAVAMLVERAGDGQASALLATRLRTYGDGAELCQVPTCGTGMRLFDDVDAYRAAHHFQMQGKALYREAARRLPGFLQDLLDSAGTSLAVCDVIVPHQASGQALDHLQRVLGLPPQRLVRILREHGNQLAASLPMALHHALIDGRLPRGGQALLIGTGAGLALGGAVLRY</sequence>
<evidence type="ECO:0000256" key="1">
    <source>
        <dbReference type="ARBA" id="ARBA00022679"/>
    </source>
</evidence>
<accession>A0ABQ6T0H5</accession>
<protein>
    <submittedName>
        <fullName evidence="5">Ketoacyl-ACP synthase III</fullName>
    </submittedName>
</protein>
<dbReference type="Gene3D" id="3.40.47.10">
    <property type="match status" value="1"/>
</dbReference>
<evidence type="ECO:0000313" key="6">
    <source>
        <dbReference type="Proteomes" id="UP000326367"/>
    </source>
</evidence>
<reference evidence="5 6" key="1">
    <citation type="journal article" date="2020" name="Antonie Van Leeuwenhoek">
        <title>Stenotrophomonas cyclobalanopsidis sp. nov., isolated from the leaf spot disease of Cyclobalanopsis patelliformis.</title>
        <authorList>
            <person name="Bian D.R."/>
            <person name="Xue H."/>
            <person name="Piao C.G."/>
            <person name="Li Y."/>
        </authorList>
    </citation>
    <scope>NUCLEOTIDE SEQUENCE [LARGE SCALE GENOMIC DNA]</scope>
    <source>
        <strain evidence="5 6">TPQG1-4</strain>
    </source>
</reference>
<evidence type="ECO:0000259" key="3">
    <source>
        <dbReference type="Pfam" id="PF08541"/>
    </source>
</evidence>
<dbReference type="InterPro" id="IPR013751">
    <property type="entry name" value="ACP_syn_III_N"/>
</dbReference>
<dbReference type="RefSeq" id="WP_150454673.1">
    <property type="nucleotide sequence ID" value="NZ_VYKI01000011.1"/>
</dbReference>
<comment type="caution">
    <text evidence="5">The sequence shown here is derived from an EMBL/GenBank/DDBJ whole genome shotgun (WGS) entry which is preliminary data.</text>
</comment>
<feature type="domain" description="Beta-ketoacyl-[acyl-carrier-protein] synthase III C-terminal" evidence="3">
    <location>
        <begin position="250"/>
        <end position="339"/>
    </location>
</feature>
<dbReference type="Pfam" id="PF08541">
    <property type="entry name" value="ACP_syn_III_C"/>
    <property type="match status" value="1"/>
</dbReference>
<dbReference type="EMBL" id="VYKI01000011">
    <property type="protein sequence ID" value="KAA8998271.1"/>
    <property type="molecule type" value="Genomic_DNA"/>
</dbReference>
<feature type="domain" description="Beta-ketoacyl-[acyl-carrier-protein] synthase III N-terminal" evidence="4">
    <location>
        <begin position="117"/>
        <end position="197"/>
    </location>
</feature>